<dbReference type="PANTHER" id="PTHR23407:SF1">
    <property type="entry name" value="5-FORMYLTETRAHYDROFOLATE CYCLO-LIGASE"/>
    <property type="match status" value="1"/>
</dbReference>
<dbReference type="InterPro" id="IPR037171">
    <property type="entry name" value="NagB/RpiA_transferase-like"/>
</dbReference>
<dbReference type="InterPro" id="IPR024185">
    <property type="entry name" value="FTHF_cligase-like_sf"/>
</dbReference>
<protein>
    <recommendedName>
        <fullName evidence="5">5-formyltetrahydrofolate cyclo-ligase</fullName>
        <ecNumber evidence="5">6.3.3.2</ecNumber>
    </recommendedName>
</protein>
<evidence type="ECO:0000256" key="1">
    <source>
        <dbReference type="ARBA" id="ARBA00010638"/>
    </source>
</evidence>
<comment type="cofactor">
    <cofactor evidence="5">
        <name>Mg(2+)</name>
        <dbReference type="ChEBI" id="CHEBI:18420"/>
    </cofactor>
</comment>
<evidence type="ECO:0000313" key="7">
    <source>
        <dbReference type="Proteomes" id="UP000182598"/>
    </source>
</evidence>
<keyword evidence="5" id="KW-0479">Metal-binding</keyword>
<keyword evidence="3 4" id="KW-0067">ATP-binding</keyword>
<dbReference type="GO" id="GO:0030272">
    <property type="term" value="F:5-formyltetrahydrofolate cyclo-ligase activity"/>
    <property type="evidence" value="ECO:0007669"/>
    <property type="project" value="UniProtKB-EC"/>
</dbReference>
<dbReference type="AlphaFoldDB" id="A0A0K6H9V0"/>
<gene>
    <name evidence="6" type="ORF">Ga0061064_1940</name>
</gene>
<feature type="binding site" evidence="4">
    <location>
        <position position="54"/>
    </location>
    <ligand>
        <name>substrate</name>
    </ligand>
</feature>
<dbReference type="EMBL" id="CYHB01000006">
    <property type="protein sequence ID" value="CUA87778.1"/>
    <property type="molecule type" value="Genomic_DNA"/>
</dbReference>
<evidence type="ECO:0000313" key="6">
    <source>
        <dbReference type="EMBL" id="CUA87778.1"/>
    </source>
</evidence>
<feature type="binding site" evidence="4">
    <location>
        <begin position="134"/>
        <end position="142"/>
    </location>
    <ligand>
        <name>ATP</name>
        <dbReference type="ChEBI" id="CHEBI:30616"/>
    </ligand>
</feature>
<evidence type="ECO:0000256" key="3">
    <source>
        <dbReference type="ARBA" id="ARBA00022840"/>
    </source>
</evidence>
<dbReference type="NCBIfam" id="TIGR02727">
    <property type="entry name" value="MTHFS_bact"/>
    <property type="match status" value="1"/>
</dbReference>
<dbReference type="Gene3D" id="3.40.50.10420">
    <property type="entry name" value="NagB/RpiA/CoA transferase-like"/>
    <property type="match status" value="1"/>
</dbReference>
<comment type="catalytic activity">
    <reaction evidence="5">
        <text>(6S)-5-formyl-5,6,7,8-tetrahydrofolate + ATP = (6R)-5,10-methenyltetrahydrofolate + ADP + phosphate</text>
        <dbReference type="Rhea" id="RHEA:10488"/>
        <dbReference type="ChEBI" id="CHEBI:30616"/>
        <dbReference type="ChEBI" id="CHEBI:43474"/>
        <dbReference type="ChEBI" id="CHEBI:57455"/>
        <dbReference type="ChEBI" id="CHEBI:57457"/>
        <dbReference type="ChEBI" id="CHEBI:456216"/>
        <dbReference type="EC" id="6.3.3.2"/>
    </reaction>
</comment>
<evidence type="ECO:0000256" key="4">
    <source>
        <dbReference type="PIRSR" id="PIRSR006806-1"/>
    </source>
</evidence>
<dbReference type="RefSeq" id="WP_072243435.1">
    <property type="nucleotide sequence ID" value="NZ_CYHB01000006.1"/>
</dbReference>
<dbReference type="GO" id="GO:0005524">
    <property type="term" value="F:ATP binding"/>
    <property type="evidence" value="ECO:0007669"/>
    <property type="project" value="UniProtKB-KW"/>
</dbReference>
<comment type="similarity">
    <text evidence="1 5">Belongs to the 5-formyltetrahydrofolate cyclo-ligase family.</text>
</comment>
<dbReference type="PANTHER" id="PTHR23407">
    <property type="entry name" value="ATPASE INHIBITOR/5-FORMYLTETRAHYDROFOLATE CYCLO-LIGASE"/>
    <property type="match status" value="1"/>
</dbReference>
<evidence type="ECO:0000256" key="2">
    <source>
        <dbReference type="ARBA" id="ARBA00022741"/>
    </source>
</evidence>
<dbReference type="OrthoDB" id="9801938at2"/>
<dbReference type="Proteomes" id="UP000182598">
    <property type="component" value="Unassembled WGS sequence"/>
</dbReference>
<dbReference type="GO" id="GO:0035999">
    <property type="term" value="P:tetrahydrofolate interconversion"/>
    <property type="evidence" value="ECO:0007669"/>
    <property type="project" value="TreeGrafter"/>
</dbReference>
<keyword evidence="5" id="KW-0460">Magnesium</keyword>
<dbReference type="InterPro" id="IPR002698">
    <property type="entry name" value="FTHF_cligase"/>
</dbReference>
<dbReference type="GO" id="GO:0046872">
    <property type="term" value="F:metal ion binding"/>
    <property type="evidence" value="ECO:0007669"/>
    <property type="project" value="UniProtKB-KW"/>
</dbReference>
<dbReference type="GO" id="GO:0009396">
    <property type="term" value="P:folic acid-containing compound biosynthetic process"/>
    <property type="evidence" value="ECO:0007669"/>
    <property type="project" value="TreeGrafter"/>
</dbReference>
<keyword evidence="7" id="KW-1185">Reference proteome</keyword>
<name>A0A0K6H9V0_9GAMM</name>
<dbReference type="EC" id="6.3.3.2" evidence="5"/>
<dbReference type="PIRSF" id="PIRSF006806">
    <property type="entry name" value="FTHF_cligase"/>
    <property type="match status" value="1"/>
</dbReference>
<proteinExistence type="inferred from homology"/>
<dbReference type="Pfam" id="PF01812">
    <property type="entry name" value="5-FTHF_cyc-lig"/>
    <property type="match status" value="1"/>
</dbReference>
<reference evidence="7" key="1">
    <citation type="submission" date="2015-08" db="EMBL/GenBank/DDBJ databases">
        <authorList>
            <person name="Varghese N."/>
        </authorList>
    </citation>
    <scope>NUCLEOTIDE SEQUENCE [LARGE SCALE GENOMIC DNA]</scope>
    <source>
        <strain evidence="7">DSM 27808</strain>
    </source>
</reference>
<accession>A0A0K6H9V0</accession>
<sequence length="195" mass="22151">MSQQQLRQHLLNARASMSAAQRDDAARLVAEHLMKLPQLQHPTCIGSYFSIRAELPTQVLNQQLINAGHQLALPVLHPINRGHLLFLSLSESTRWVHNQYQIPEPELHAQHIVPLQQLQVLLIPLVGFDQQGNRMGMGGGFYDRTLSGWYKGHYPQLLPIGLALDCQQVEQLPRQPWDVPLPMVITPSKVWDFRG</sequence>
<dbReference type="SUPFAM" id="SSF100950">
    <property type="entry name" value="NagB/RpiA/CoA transferase-like"/>
    <property type="match status" value="1"/>
</dbReference>
<keyword evidence="2 4" id="KW-0547">Nucleotide-binding</keyword>
<organism evidence="6 7">
    <name type="scientific">Pseudidiomarina woesei</name>
    <dbReference type="NCBI Taxonomy" id="1381080"/>
    <lineage>
        <taxon>Bacteria</taxon>
        <taxon>Pseudomonadati</taxon>
        <taxon>Pseudomonadota</taxon>
        <taxon>Gammaproteobacteria</taxon>
        <taxon>Alteromonadales</taxon>
        <taxon>Idiomarinaceae</taxon>
        <taxon>Pseudidiomarina</taxon>
    </lineage>
</organism>
<evidence type="ECO:0000256" key="5">
    <source>
        <dbReference type="RuleBase" id="RU361279"/>
    </source>
</evidence>